<evidence type="ECO:0000313" key="3">
    <source>
        <dbReference type="Proteomes" id="UP000231553"/>
    </source>
</evidence>
<dbReference type="InterPro" id="IPR041374">
    <property type="entry name" value="BaeRF_family12"/>
</dbReference>
<evidence type="ECO:0000256" key="1">
    <source>
        <dbReference type="SAM" id="MobiDB-lite"/>
    </source>
</evidence>
<organism evidence="2 3">
    <name type="scientific">Pseudooceanicola lipolyticus</name>
    <dbReference type="NCBI Taxonomy" id="2029104"/>
    <lineage>
        <taxon>Bacteria</taxon>
        <taxon>Pseudomonadati</taxon>
        <taxon>Pseudomonadota</taxon>
        <taxon>Alphaproteobacteria</taxon>
        <taxon>Rhodobacterales</taxon>
        <taxon>Paracoccaceae</taxon>
        <taxon>Pseudooceanicola</taxon>
    </lineage>
</organism>
<dbReference type="Pfam" id="PF18856">
    <property type="entry name" value="baeRF_family12"/>
    <property type="match status" value="1"/>
</dbReference>
<protein>
    <submittedName>
        <fullName evidence="2">Host attachment protein</fullName>
    </submittedName>
</protein>
<feature type="region of interest" description="Disordered" evidence="1">
    <location>
        <begin position="34"/>
        <end position="69"/>
    </location>
</feature>
<dbReference type="RefSeq" id="WP_100164107.1">
    <property type="nucleotide sequence ID" value="NZ_PGTB01000123.1"/>
</dbReference>
<accession>A0A2M8IWS3</accession>
<sequence>MTELKQDTWVVVAGSDKVLFLRNLTDHENPYLEVVGKEQQDNPPDREQGANRPGRKADTGVGQRSAMEDTDWHELAKERFAADLSDMLYQKAHAGDFDRLVLVAAPQVLGNLRGSLHKEVTDRVVAELPLNLTNHPVDEIERLVKRELDAA</sequence>
<reference evidence="2 3" key="1">
    <citation type="journal article" date="2018" name="Int. J. Syst. Evol. Microbiol.">
        <title>Pseudooceanicola lipolyticus sp. nov., a marine alphaproteobacterium, reclassification of Oceanicola flagellatus as Pseudooceanicola flagellatus comb. nov. and emended description of the genus Pseudooceanicola.</title>
        <authorList>
            <person name="Huang M.-M."/>
            <person name="Guo L.-L."/>
            <person name="Wu Y.-H."/>
            <person name="Lai Q.-L."/>
            <person name="Shao Z.-Z."/>
            <person name="Wang C.-S."/>
            <person name="Wu M."/>
            <person name="Xu X.-W."/>
        </authorList>
    </citation>
    <scope>NUCLEOTIDE SEQUENCE [LARGE SCALE GENOMIC DNA]</scope>
    <source>
        <strain evidence="2 3">157</strain>
    </source>
</reference>
<evidence type="ECO:0000313" key="2">
    <source>
        <dbReference type="EMBL" id="PJE34983.1"/>
    </source>
</evidence>
<gene>
    <name evidence="2" type="ORF">CVM52_19520</name>
</gene>
<dbReference type="OrthoDB" id="9812459at2"/>
<dbReference type="Proteomes" id="UP000231553">
    <property type="component" value="Unassembled WGS sequence"/>
</dbReference>
<proteinExistence type="predicted"/>
<dbReference type="AlphaFoldDB" id="A0A2M8IWS3"/>
<keyword evidence="3" id="KW-1185">Reference proteome</keyword>
<feature type="compositionally biased region" description="Basic and acidic residues" evidence="1">
    <location>
        <begin position="34"/>
        <end position="49"/>
    </location>
</feature>
<name>A0A2M8IWS3_9RHOB</name>
<dbReference type="EMBL" id="PGTB01000123">
    <property type="protein sequence ID" value="PJE34983.1"/>
    <property type="molecule type" value="Genomic_DNA"/>
</dbReference>
<comment type="caution">
    <text evidence="2">The sequence shown here is derived from an EMBL/GenBank/DDBJ whole genome shotgun (WGS) entry which is preliminary data.</text>
</comment>